<name>A0A8J3IQ58_9CHLR</name>
<keyword evidence="1" id="KW-0812">Transmembrane</keyword>
<dbReference type="Proteomes" id="UP000597444">
    <property type="component" value="Unassembled WGS sequence"/>
</dbReference>
<feature type="transmembrane region" description="Helical" evidence="1">
    <location>
        <begin position="74"/>
        <end position="94"/>
    </location>
</feature>
<proteinExistence type="predicted"/>
<dbReference type="AlphaFoldDB" id="A0A8J3IQ58"/>
<evidence type="ECO:0000256" key="1">
    <source>
        <dbReference type="SAM" id="Phobius"/>
    </source>
</evidence>
<comment type="caution">
    <text evidence="2">The sequence shown here is derived from an EMBL/GenBank/DDBJ whole genome shotgun (WGS) entry which is preliminary data.</text>
</comment>
<reference evidence="2" key="1">
    <citation type="submission" date="2020-10" db="EMBL/GenBank/DDBJ databases">
        <title>Taxonomic study of unclassified bacteria belonging to the class Ktedonobacteria.</title>
        <authorList>
            <person name="Yabe S."/>
            <person name="Wang C.M."/>
            <person name="Zheng Y."/>
            <person name="Sakai Y."/>
            <person name="Cavaletti L."/>
            <person name="Monciardini P."/>
            <person name="Donadio S."/>
        </authorList>
    </citation>
    <scope>NUCLEOTIDE SEQUENCE</scope>
    <source>
        <strain evidence="2">ID150040</strain>
    </source>
</reference>
<protein>
    <submittedName>
        <fullName evidence="2">Uncharacterized protein</fullName>
    </submittedName>
</protein>
<organism evidence="2 3">
    <name type="scientific">Reticulibacter mediterranei</name>
    <dbReference type="NCBI Taxonomy" id="2778369"/>
    <lineage>
        <taxon>Bacteria</taxon>
        <taxon>Bacillati</taxon>
        <taxon>Chloroflexota</taxon>
        <taxon>Ktedonobacteria</taxon>
        <taxon>Ktedonobacterales</taxon>
        <taxon>Reticulibacteraceae</taxon>
        <taxon>Reticulibacter</taxon>
    </lineage>
</organism>
<keyword evidence="3" id="KW-1185">Reference proteome</keyword>
<keyword evidence="1" id="KW-1133">Transmembrane helix</keyword>
<feature type="transmembrane region" description="Helical" evidence="1">
    <location>
        <begin position="154"/>
        <end position="186"/>
    </location>
</feature>
<keyword evidence="1" id="KW-0472">Membrane</keyword>
<gene>
    <name evidence="2" type="ORF">KSF_099470</name>
</gene>
<dbReference type="EMBL" id="BNJK01000002">
    <property type="protein sequence ID" value="GHO99899.1"/>
    <property type="molecule type" value="Genomic_DNA"/>
</dbReference>
<accession>A0A8J3IQ58</accession>
<feature type="transmembrane region" description="Helical" evidence="1">
    <location>
        <begin position="48"/>
        <end position="68"/>
    </location>
</feature>
<evidence type="ECO:0000313" key="3">
    <source>
        <dbReference type="Proteomes" id="UP000597444"/>
    </source>
</evidence>
<sequence>MEQTTMEQSPSERTPLELDPRLVSIMTTEHYNLQTGRSMTIAEASGRASLFVGAVSSALVALALVGQLSRLGTAFLVFSLVVLPTLFLMGLLTFERVLQVGKADLTYARGINRIRHLYLEYAPQMQPYFILSTHDDGEETLQQEAMRSSWLQGFLTMAGMIAIINSVLAGSFGGVLLVSFALPLWVCTTGGGWSFSRVWCSTSAINMRNGYIWNKASRFTFLLKRARRSRDTHSYGRDESSLK</sequence>
<evidence type="ECO:0000313" key="2">
    <source>
        <dbReference type="EMBL" id="GHO99899.1"/>
    </source>
</evidence>
<dbReference type="RefSeq" id="WP_220210507.1">
    <property type="nucleotide sequence ID" value="NZ_BNJK01000002.1"/>
</dbReference>